<dbReference type="Proteomes" id="UP001597115">
    <property type="component" value="Unassembled WGS sequence"/>
</dbReference>
<accession>A0ABW4HYW7</accession>
<protein>
    <recommendedName>
        <fullName evidence="4">Large polyvalent protein associated domain-containing protein</fullName>
    </recommendedName>
</protein>
<comment type="caution">
    <text evidence="2">The sequence shown here is derived from an EMBL/GenBank/DDBJ whole genome shotgun (WGS) entry which is preliminary data.</text>
</comment>
<dbReference type="SUPFAM" id="SSF50199">
    <property type="entry name" value="Staphylococcal nuclease"/>
    <property type="match status" value="1"/>
</dbReference>
<evidence type="ECO:0008006" key="4">
    <source>
        <dbReference type="Google" id="ProtNLM"/>
    </source>
</evidence>
<sequence>MFGSAAPTGAAHDGDTFALDNGTNARLLGVDAFELQQPGMLGSRSVPLGSQARDALLPFVQPSLLPFNQPAVTPTGEQTYGRPLVTLSKGGTDAGAEIIGQGLGLAAPQYLQGSPRLTDYMEAERLARLNRRGAFAGQFQDPADYRHGVKPGPWNPAQVSLDGKGTVIFGDDPTPFQGLRPEIAQAYLKVASDPRSTASDIIGFANSNGFRLDPKNVDAFLRERNKGRPVSSELAYAQAPQVITDPKDGAVGAAARGLADPFNMLDELGGVVDTLGGTNGRESIWNSDRRFGDILWNNIDQNRAILAYDDAEHPYARFGGQLASGFTIPAVGVEGVGFNAARTALRGGASRLFAEEAARSAVAKRLAGIGAAEGGVAGFGAGEGGPLDRAPNAVIGAGIGAVAAPVLGASLPYGSRGIRWVRDAVTGNLRRKVEAGPLDEVLADAAGEAGKAEIDNTVQPQASAAMTDETPVPTLTGRVVDRIDVNDVPPPPSGFVLDQPIGRPGKLLDRPTPEAMANAARSMRPEDVVPLPSNAVQSHDEAAAIGAGLRPEMVPPNERAMLPPQVGRRSRNPLDLVGFIRASGGLKDHAGELNAYGFTNAPRDLDFARDEGFLGKLINQRDGMTFDQATEAATSAGYFRERPSINEFLDALAETHAGGPGRLFHPDDLESIAAHNAARDQRFALEQAKAEGNPIHEDRGQPITQGDLANLEPPATAYEDLPTVGGKVGNIDLSRIESTQDIRRVLQNTETRVGGFDAAKRGRITHAETEALASELGMTPDALLKRRRGQALNAEEALAARQLLAKSADEMVRLARKAQGGSVEDLAAFREAWLRHVAIQEHVTAATAEAGRALQQFRMAAKSKAVFGRVHRALVDASGGRESLEDVAQRIIDLQEAGVGPGGVTRFASKAAQPKWRDKVAELYYNFLLSGPQTHIVNTVSNLVTAFGQIPEHAVAAGLGQLRRGSADRVLGSELGARAFGMMQGAREGLRAFRYTVKTGDVPDVMTKVEARTDHAISGLKGDIIRTPTRFLAAEDEFFKGVARRMELNGLAVRKAHAEGLKGDALESRIADLTANPTDDMLEKATAHARYVTFQQPLQGLPLAVSNATKHSLIARFFIPFVRTPWNILKFGVERSPAAPMLKEVRENFAAGGARRDLAVSKMALGTGLGLLVMSMAERGLISGNGPLDENARRLKMADGWQPYSIRVGDRWVGYNRLDPISTTIGVAADLVDKQGQMTPKQAEMSAALLIASIVQNLSSKTWLSGLSDIADTLEQPQRTLRGTVGRAAGSIAVPAVVAQVARTFDPTVRDTRGESFGGGVADSIKARLPILSESLPARRDVWGNALQREALGPNMVSPFPLSTARNEPLTSAMLQSGARIAPPSRTVHGVELNPQQYSDYAGAAGQATRTALFPFVTAPEFRGLPLEAQQKGIANLKDAARKGVRERMFGADKAKGAPPPPPGFIIDPPPAGFVLDR</sequence>
<organism evidence="2 3">
    <name type="scientific">Sphingomonas tabacisoli</name>
    <dbReference type="NCBI Taxonomy" id="2249466"/>
    <lineage>
        <taxon>Bacteria</taxon>
        <taxon>Pseudomonadati</taxon>
        <taxon>Pseudomonadota</taxon>
        <taxon>Alphaproteobacteria</taxon>
        <taxon>Sphingomonadales</taxon>
        <taxon>Sphingomonadaceae</taxon>
        <taxon>Sphingomonas</taxon>
    </lineage>
</organism>
<proteinExistence type="predicted"/>
<feature type="region of interest" description="Disordered" evidence="1">
    <location>
        <begin position="1452"/>
        <end position="1478"/>
    </location>
</feature>
<evidence type="ECO:0000256" key="1">
    <source>
        <dbReference type="SAM" id="MobiDB-lite"/>
    </source>
</evidence>
<dbReference type="RefSeq" id="WP_380886927.1">
    <property type="nucleotide sequence ID" value="NZ_JBHUDY010000001.1"/>
</dbReference>
<gene>
    <name evidence="2" type="ORF">ACFSCW_03450</name>
</gene>
<dbReference type="InterPro" id="IPR035437">
    <property type="entry name" value="SNase_OB-fold_sf"/>
</dbReference>
<evidence type="ECO:0000313" key="3">
    <source>
        <dbReference type="Proteomes" id="UP001597115"/>
    </source>
</evidence>
<dbReference type="Gene3D" id="2.40.50.90">
    <property type="match status" value="1"/>
</dbReference>
<feature type="region of interest" description="Disordered" evidence="1">
    <location>
        <begin position="486"/>
        <end position="510"/>
    </location>
</feature>
<keyword evidence="3" id="KW-1185">Reference proteome</keyword>
<reference evidence="3" key="1">
    <citation type="journal article" date="2019" name="Int. J. Syst. Evol. Microbiol.">
        <title>The Global Catalogue of Microorganisms (GCM) 10K type strain sequencing project: providing services to taxonomists for standard genome sequencing and annotation.</title>
        <authorList>
            <consortium name="The Broad Institute Genomics Platform"/>
            <consortium name="The Broad Institute Genome Sequencing Center for Infectious Disease"/>
            <person name="Wu L."/>
            <person name="Ma J."/>
        </authorList>
    </citation>
    <scope>NUCLEOTIDE SEQUENCE [LARGE SCALE GENOMIC DNA]</scope>
    <source>
        <strain evidence="3">CGMCC 1.16275</strain>
    </source>
</reference>
<evidence type="ECO:0000313" key="2">
    <source>
        <dbReference type="EMBL" id="MFD1610853.1"/>
    </source>
</evidence>
<dbReference type="EMBL" id="JBHUDY010000001">
    <property type="protein sequence ID" value="MFD1610853.1"/>
    <property type="molecule type" value="Genomic_DNA"/>
</dbReference>
<name>A0ABW4HYW7_9SPHN</name>
<feature type="compositionally biased region" description="Pro residues" evidence="1">
    <location>
        <begin position="1458"/>
        <end position="1472"/>
    </location>
</feature>